<accession>A0A645DQ16</accession>
<evidence type="ECO:0000313" key="5">
    <source>
        <dbReference type="EMBL" id="MPM91564.1"/>
    </source>
</evidence>
<dbReference type="GO" id="GO:0006302">
    <property type="term" value="P:double-strand break repair"/>
    <property type="evidence" value="ECO:0007669"/>
    <property type="project" value="TreeGrafter"/>
</dbReference>
<dbReference type="InterPro" id="IPR001650">
    <property type="entry name" value="Helicase_C-like"/>
</dbReference>
<evidence type="ECO:0000256" key="3">
    <source>
        <dbReference type="ARBA" id="ARBA00023125"/>
    </source>
</evidence>
<dbReference type="GO" id="GO:0003677">
    <property type="term" value="F:DNA binding"/>
    <property type="evidence" value="ECO:0007669"/>
    <property type="project" value="UniProtKB-KW"/>
</dbReference>
<evidence type="ECO:0000256" key="2">
    <source>
        <dbReference type="ARBA" id="ARBA00022840"/>
    </source>
</evidence>
<keyword evidence="5" id="KW-0378">Hydrolase</keyword>
<protein>
    <submittedName>
        <fullName evidence="5">ComF operon protein 1</fullName>
        <ecNumber evidence="5">3.6.4.12</ecNumber>
    </submittedName>
</protein>
<dbReference type="SMART" id="SM00490">
    <property type="entry name" value="HELICc"/>
    <property type="match status" value="1"/>
</dbReference>
<dbReference type="GO" id="GO:0016787">
    <property type="term" value="F:hydrolase activity"/>
    <property type="evidence" value="ECO:0007669"/>
    <property type="project" value="UniProtKB-KW"/>
</dbReference>
<organism evidence="5">
    <name type="scientific">bioreactor metagenome</name>
    <dbReference type="NCBI Taxonomy" id="1076179"/>
    <lineage>
        <taxon>unclassified sequences</taxon>
        <taxon>metagenomes</taxon>
        <taxon>ecological metagenomes</taxon>
    </lineage>
</organism>
<evidence type="ECO:0000259" key="4">
    <source>
        <dbReference type="PROSITE" id="PS51194"/>
    </source>
</evidence>
<dbReference type="AlphaFoldDB" id="A0A645DQ16"/>
<dbReference type="EC" id="3.6.4.12" evidence="5"/>
<dbReference type="PANTHER" id="PTHR30580">
    <property type="entry name" value="PRIMOSOMAL PROTEIN N"/>
    <property type="match status" value="1"/>
</dbReference>
<sequence length="131" mass="15349">MKVFVFVPTIDKCEKLHKFLLLFFHRVKCVHSKKKDKEKIISEFKKGEHDLLITTSLLERGVTFSNLQVVVMDSCNKIFQTKTLIQISGRVGRKKDHPIGEVIFIGKRKSKEMEKSVETIRRKNLDLQNMF</sequence>
<reference evidence="5" key="1">
    <citation type="submission" date="2019-08" db="EMBL/GenBank/DDBJ databases">
        <authorList>
            <person name="Kucharzyk K."/>
            <person name="Murdoch R.W."/>
            <person name="Higgins S."/>
            <person name="Loffler F."/>
        </authorList>
    </citation>
    <scope>NUCLEOTIDE SEQUENCE</scope>
</reference>
<dbReference type="Pfam" id="PF00271">
    <property type="entry name" value="Helicase_C"/>
    <property type="match status" value="1"/>
</dbReference>
<feature type="domain" description="Helicase C-terminal" evidence="4">
    <location>
        <begin position="1"/>
        <end position="131"/>
    </location>
</feature>
<dbReference type="GO" id="GO:0043138">
    <property type="term" value="F:3'-5' DNA helicase activity"/>
    <property type="evidence" value="ECO:0007669"/>
    <property type="project" value="TreeGrafter"/>
</dbReference>
<dbReference type="GO" id="GO:0006270">
    <property type="term" value="P:DNA replication initiation"/>
    <property type="evidence" value="ECO:0007669"/>
    <property type="project" value="TreeGrafter"/>
</dbReference>
<keyword evidence="3" id="KW-0238">DNA-binding</keyword>
<comment type="caution">
    <text evidence="5">The sequence shown here is derived from an EMBL/GenBank/DDBJ whole genome shotgun (WGS) entry which is preliminary data.</text>
</comment>
<dbReference type="GO" id="GO:0006310">
    <property type="term" value="P:DNA recombination"/>
    <property type="evidence" value="ECO:0007669"/>
    <property type="project" value="TreeGrafter"/>
</dbReference>
<gene>
    <name evidence="5" type="primary">comFA_4</name>
    <name evidence="5" type="ORF">SDC9_138695</name>
</gene>
<evidence type="ECO:0000256" key="1">
    <source>
        <dbReference type="ARBA" id="ARBA00022741"/>
    </source>
</evidence>
<name>A0A645DQ16_9ZZZZ</name>
<dbReference type="GO" id="GO:0005524">
    <property type="term" value="F:ATP binding"/>
    <property type="evidence" value="ECO:0007669"/>
    <property type="project" value="UniProtKB-KW"/>
</dbReference>
<keyword evidence="2" id="KW-0067">ATP-binding</keyword>
<dbReference type="PROSITE" id="PS51194">
    <property type="entry name" value="HELICASE_CTER"/>
    <property type="match status" value="1"/>
</dbReference>
<dbReference type="EMBL" id="VSSQ01038603">
    <property type="protein sequence ID" value="MPM91564.1"/>
    <property type="molecule type" value="Genomic_DNA"/>
</dbReference>
<dbReference type="InterPro" id="IPR027417">
    <property type="entry name" value="P-loop_NTPase"/>
</dbReference>
<dbReference type="PANTHER" id="PTHR30580:SF1">
    <property type="entry name" value="COMF OPERON PROTEIN 1"/>
    <property type="match status" value="1"/>
</dbReference>
<proteinExistence type="predicted"/>
<dbReference type="SUPFAM" id="SSF52540">
    <property type="entry name" value="P-loop containing nucleoside triphosphate hydrolases"/>
    <property type="match status" value="1"/>
</dbReference>
<keyword evidence="1" id="KW-0547">Nucleotide-binding</keyword>
<dbReference type="Gene3D" id="3.40.50.300">
    <property type="entry name" value="P-loop containing nucleotide triphosphate hydrolases"/>
    <property type="match status" value="1"/>
</dbReference>